<keyword evidence="2" id="KW-1185">Reference proteome</keyword>
<sequence>MEIFETRQKYLSIKKLKDFMWKL</sequence>
<reference evidence="1 2" key="1">
    <citation type="submission" date="2015-04" db="EMBL/GenBank/DDBJ databases">
        <authorList>
            <person name="Syromyatnikov M.Y."/>
            <person name="Popov V.N."/>
        </authorList>
    </citation>
    <scope>NUCLEOTIDE SEQUENCE [LARGE SCALE GENOMIC DNA]</scope>
</reference>
<gene>
    <name evidence="1" type="ORF">CLUMA_CG003791</name>
</gene>
<name>A0A1J1HPT8_9DIPT</name>
<proteinExistence type="predicted"/>
<dbReference type="Proteomes" id="UP000183832">
    <property type="component" value="Unassembled WGS sequence"/>
</dbReference>
<dbReference type="AlphaFoldDB" id="A0A1J1HPT8"/>
<accession>A0A1J1HPT8</accession>
<protein>
    <submittedName>
        <fullName evidence="1">CLUMA_CG003791, isoform A</fullName>
    </submittedName>
</protein>
<evidence type="ECO:0000313" key="1">
    <source>
        <dbReference type="EMBL" id="CRK90072.1"/>
    </source>
</evidence>
<dbReference type="EMBL" id="CVRI01000015">
    <property type="protein sequence ID" value="CRK90072.1"/>
    <property type="molecule type" value="Genomic_DNA"/>
</dbReference>
<organism evidence="1 2">
    <name type="scientific">Clunio marinus</name>
    <dbReference type="NCBI Taxonomy" id="568069"/>
    <lineage>
        <taxon>Eukaryota</taxon>
        <taxon>Metazoa</taxon>
        <taxon>Ecdysozoa</taxon>
        <taxon>Arthropoda</taxon>
        <taxon>Hexapoda</taxon>
        <taxon>Insecta</taxon>
        <taxon>Pterygota</taxon>
        <taxon>Neoptera</taxon>
        <taxon>Endopterygota</taxon>
        <taxon>Diptera</taxon>
        <taxon>Nematocera</taxon>
        <taxon>Chironomoidea</taxon>
        <taxon>Chironomidae</taxon>
        <taxon>Clunio</taxon>
    </lineage>
</organism>
<evidence type="ECO:0000313" key="2">
    <source>
        <dbReference type="Proteomes" id="UP000183832"/>
    </source>
</evidence>